<feature type="domain" description="N-acetyltransferase" evidence="1">
    <location>
        <begin position="8"/>
        <end position="167"/>
    </location>
</feature>
<dbReference type="GO" id="GO:0016747">
    <property type="term" value="F:acyltransferase activity, transferring groups other than amino-acyl groups"/>
    <property type="evidence" value="ECO:0007669"/>
    <property type="project" value="InterPro"/>
</dbReference>
<reference evidence="2" key="1">
    <citation type="submission" date="2018-08" db="EMBL/GenBank/DDBJ databases">
        <title>A genome reference for cultivated species of the human gut microbiota.</title>
        <authorList>
            <person name="Zou Y."/>
            <person name="Xue W."/>
            <person name="Luo G."/>
        </authorList>
    </citation>
    <scope>NUCLEOTIDE SEQUENCE [LARGE SCALE GENOMIC DNA]</scope>
    <source>
        <strain evidence="2">TF05-5AC</strain>
    </source>
</reference>
<dbReference type="InterPro" id="IPR016181">
    <property type="entry name" value="Acyl_CoA_acyltransferase"/>
</dbReference>
<dbReference type="AlphaFoldDB" id="A0A3E3HZ48"/>
<protein>
    <submittedName>
        <fullName evidence="2">N-acetyltransferase</fullName>
    </submittedName>
</protein>
<keyword evidence="2" id="KW-0808">Transferase</keyword>
<accession>A0A3E3HZ48</accession>
<dbReference type="InterPro" id="IPR000182">
    <property type="entry name" value="GNAT_dom"/>
</dbReference>
<evidence type="ECO:0000259" key="1">
    <source>
        <dbReference type="PROSITE" id="PS51186"/>
    </source>
</evidence>
<proteinExistence type="predicted"/>
<dbReference type="PROSITE" id="PS51186">
    <property type="entry name" value="GNAT"/>
    <property type="match status" value="1"/>
</dbReference>
<dbReference type="Gene3D" id="3.40.630.30">
    <property type="match status" value="1"/>
</dbReference>
<dbReference type="GeneID" id="97989264"/>
<sequence>MIFESERLGFRLLEQGDLDELFNKVWGNTETMRFCGGAIARKQIPEIIEYNRGQYNTYGNAIFAVIKNDRLLGICGGEPDEEDPLHVELIIHLAGEYQHQGYGTEALKAYVEWLRAGKKATYIYASVHPDNQASLNMTKKCGLVQCGFRQYEDTGFVDEPYFELILD</sequence>
<dbReference type="SUPFAM" id="SSF55729">
    <property type="entry name" value="Acyl-CoA N-acyltransferases (Nat)"/>
    <property type="match status" value="1"/>
</dbReference>
<evidence type="ECO:0000313" key="2">
    <source>
        <dbReference type="EMBL" id="RGE57079.1"/>
    </source>
</evidence>
<organism evidence="2 3">
    <name type="scientific">Eisenbergiella massiliensis</name>
    <dbReference type="NCBI Taxonomy" id="1720294"/>
    <lineage>
        <taxon>Bacteria</taxon>
        <taxon>Bacillati</taxon>
        <taxon>Bacillota</taxon>
        <taxon>Clostridia</taxon>
        <taxon>Lachnospirales</taxon>
        <taxon>Lachnospiraceae</taxon>
        <taxon>Eisenbergiella</taxon>
    </lineage>
</organism>
<dbReference type="RefSeq" id="WP_117545344.1">
    <property type="nucleotide sequence ID" value="NZ_JBKUNB010000006.1"/>
</dbReference>
<comment type="caution">
    <text evidence="2">The sequence shown here is derived from an EMBL/GenBank/DDBJ whole genome shotgun (WGS) entry which is preliminary data.</text>
</comment>
<dbReference type="Proteomes" id="UP000260812">
    <property type="component" value="Unassembled WGS sequence"/>
</dbReference>
<dbReference type="EMBL" id="QVLV01000018">
    <property type="protein sequence ID" value="RGE57079.1"/>
    <property type="molecule type" value="Genomic_DNA"/>
</dbReference>
<dbReference type="InterPro" id="IPR051531">
    <property type="entry name" value="N-acetyltransferase"/>
</dbReference>
<dbReference type="CDD" id="cd04301">
    <property type="entry name" value="NAT_SF"/>
    <property type="match status" value="1"/>
</dbReference>
<dbReference type="PANTHER" id="PTHR43792">
    <property type="entry name" value="GNAT FAMILY, PUTATIVE (AFU_ORTHOLOGUE AFUA_3G00765)-RELATED-RELATED"/>
    <property type="match status" value="1"/>
</dbReference>
<gene>
    <name evidence="2" type="ORF">DXC51_20950</name>
</gene>
<evidence type="ECO:0000313" key="3">
    <source>
        <dbReference type="Proteomes" id="UP000260812"/>
    </source>
</evidence>
<dbReference type="Pfam" id="PF13302">
    <property type="entry name" value="Acetyltransf_3"/>
    <property type="match status" value="1"/>
</dbReference>
<name>A0A3E3HZ48_9FIRM</name>
<keyword evidence="3" id="KW-1185">Reference proteome</keyword>